<evidence type="ECO:0000256" key="1">
    <source>
        <dbReference type="SAM" id="MobiDB-lite"/>
    </source>
</evidence>
<gene>
    <name evidence="2" type="ORF">T11_12347</name>
</gene>
<evidence type="ECO:0000313" key="3">
    <source>
        <dbReference type="Proteomes" id="UP000055024"/>
    </source>
</evidence>
<proteinExistence type="predicted"/>
<name>A0A0V1I8U9_9BILA</name>
<comment type="caution">
    <text evidence="2">The sequence shown here is derived from an EMBL/GenBank/DDBJ whole genome shotgun (WGS) entry which is preliminary data.</text>
</comment>
<keyword evidence="3" id="KW-1185">Reference proteome</keyword>
<accession>A0A0V1I8U9</accession>
<dbReference type="Proteomes" id="UP000055024">
    <property type="component" value="Unassembled WGS sequence"/>
</dbReference>
<dbReference type="AlphaFoldDB" id="A0A0V1I8U9"/>
<protein>
    <submittedName>
        <fullName evidence="2">Uncharacterized protein</fullName>
    </submittedName>
</protein>
<organism evidence="2 3">
    <name type="scientific">Trichinella zimbabwensis</name>
    <dbReference type="NCBI Taxonomy" id="268475"/>
    <lineage>
        <taxon>Eukaryota</taxon>
        <taxon>Metazoa</taxon>
        <taxon>Ecdysozoa</taxon>
        <taxon>Nematoda</taxon>
        <taxon>Enoplea</taxon>
        <taxon>Dorylaimia</taxon>
        <taxon>Trichinellida</taxon>
        <taxon>Trichinellidae</taxon>
        <taxon>Trichinella</taxon>
    </lineage>
</organism>
<feature type="region of interest" description="Disordered" evidence="1">
    <location>
        <begin position="26"/>
        <end position="52"/>
    </location>
</feature>
<dbReference type="EMBL" id="JYDP01000001">
    <property type="protein sequence ID" value="KRZ19241.1"/>
    <property type="molecule type" value="Genomic_DNA"/>
</dbReference>
<sequence>MLVKYKRVQANSNKYTLVNLTQVQTRETHSVDSNEPSSNANIENNEQQRYSFDHGYARHVTDRYQQCR</sequence>
<evidence type="ECO:0000313" key="2">
    <source>
        <dbReference type="EMBL" id="KRZ19241.1"/>
    </source>
</evidence>
<reference evidence="2 3" key="1">
    <citation type="submission" date="2015-01" db="EMBL/GenBank/DDBJ databases">
        <title>Evolution of Trichinella species and genotypes.</title>
        <authorList>
            <person name="Korhonen P.K."/>
            <person name="Edoardo P."/>
            <person name="Giuseppe L.R."/>
            <person name="Gasser R.B."/>
        </authorList>
    </citation>
    <scope>NUCLEOTIDE SEQUENCE [LARGE SCALE GENOMIC DNA]</scope>
    <source>
        <strain evidence="2">ISS1029</strain>
    </source>
</reference>
<feature type="compositionally biased region" description="Polar residues" evidence="1">
    <location>
        <begin position="33"/>
        <end position="50"/>
    </location>
</feature>